<evidence type="ECO:0000313" key="1">
    <source>
        <dbReference type="EMBL" id="GAA2199882.1"/>
    </source>
</evidence>
<accession>A0ABP5NK51</accession>
<reference evidence="2" key="1">
    <citation type="journal article" date="2019" name="Int. J. Syst. Evol. Microbiol.">
        <title>The Global Catalogue of Microorganisms (GCM) 10K type strain sequencing project: providing services to taxonomists for standard genome sequencing and annotation.</title>
        <authorList>
            <consortium name="The Broad Institute Genomics Platform"/>
            <consortium name="The Broad Institute Genome Sequencing Center for Infectious Disease"/>
            <person name="Wu L."/>
            <person name="Ma J."/>
        </authorList>
    </citation>
    <scope>NUCLEOTIDE SEQUENCE [LARGE SCALE GENOMIC DNA]</scope>
    <source>
        <strain evidence="2">JCM 16034</strain>
    </source>
</reference>
<gene>
    <name evidence="1" type="ORF">GCM10009849_18080</name>
</gene>
<dbReference type="Proteomes" id="UP001500432">
    <property type="component" value="Unassembled WGS sequence"/>
</dbReference>
<name>A0ABP5NK51_9MICC</name>
<organism evidence="1 2">
    <name type="scientific">Sinomonas flava</name>
    <dbReference type="NCBI Taxonomy" id="496857"/>
    <lineage>
        <taxon>Bacteria</taxon>
        <taxon>Bacillati</taxon>
        <taxon>Actinomycetota</taxon>
        <taxon>Actinomycetes</taxon>
        <taxon>Micrococcales</taxon>
        <taxon>Micrococcaceae</taxon>
        <taxon>Sinomonas</taxon>
    </lineage>
</organism>
<comment type="caution">
    <text evidence="1">The sequence shown here is derived from an EMBL/GenBank/DDBJ whole genome shotgun (WGS) entry which is preliminary data.</text>
</comment>
<sequence length="83" mass="9437">MPKFKVTKKPVVPTLAYSDSRGMGEKLVVWPSILHDDDPCIQIDPDHECEMSRAIHFRREDAPKLAAAILAAAMVKPRKKKRR</sequence>
<protein>
    <submittedName>
        <fullName evidence="1">Uncharacterized protein</fullName>
    </submittedName>
</protein>
<dbReference type="EMBL" id="BAAAQW010000005">
    <property type="protein sequence ID" value="GAA2199882.1"/>
    <property type="molecule type" value="Genomic_DNA"/>
</dbReference>
<proteinExistence type="predicted"/>
<dbReference type="RefSeq" id="WP_344299369.1">
    <property type="nucleotide sequence ID" value="NZ_BAAAQW010000005.1"/>
</dbReference>
<keyword evidence="2" id="KW-1185">Reference proteome</keyword>
<evidence type="ECO:0000313" key="2">
    <source>
        <dbReference type="Proteomes" id="UP001500432"/>
    </source>
</evidence>